<keyword evidence="4 11" id="KW-0812">Transmembrane</keyword>
<reference evidence="12 13" key="1">
    <citation type="submission" date="2017-02" db="EMBL/GenBank/DDBJ databases">
        <authorList>
            <person name="Peterson S.W."/>
        </authorList>
    </citation>
    <scope>NUCLEOTIDE SEQUENCE [LARGE SCALE GENOMIC DNA]</scope>
    <source>
        <strain evidence="12 13">DSM 22899</strain>
    </source>
</reference>
<dbReference type="STRING" id="623280.SAMN05660226_01499"/>
<evidence type="ECO:0000256" key="7">
    <source>
        <dbReference type="ARBA" id="ARBA00023136"/>
    </source>
</evidence>
<comment type="activity regulation">
    <text evidence="11">Na(+) is not transported, but it plays an essential structural role and its presence is essential for fluoride channel function.</text>
</comment>
<dbReference type="GO" id="GO:0046872">
    <property type="term" value="F:metal ion binding"/>
    <property type="evidence" value="ECO:0007669"/>
    <property type="project" value="UniProtKB-KW"/>
</dbReference>
<feature type="binding site" evidence="11">
    <location>
        <position position="76"/>
    </location>
    <ligand>
        <name>Na(+)</name>
        <dbReference type="ChEBI" id="CHEBI:29101"/>
        <note>structural</note>
    </ligand>
</feature>
<dbReference type="GO" id="GO:0005886">
    <property type="term" value="C:plasma membrane"/>
    <property type="evidence" value="ECO:0007669"/>
    <property type="project" value="UniProtKB-SubCell"/>
</dbReference>
<dbReference type="Proteomes" id="UP000190541">
    <property type="component" value="Unassembled WGS sequence"/>
</dbReference>
<evidence type="ECO:0000256" key="6">
    <source>
        <dbReference type="ARBA" id="ARBA00023065"/>
    </source>
</evidence>
<keyword evidence="8 11" id="KW-0407">Ion channel</keyword>
<comment type="similarity">
    <text evidence="9 11">Belongs to the fluoride channel Fluc/FEX (TC 1.A.43) family.</text>
</comment>
<feature type="transmembrane region" description="Helical" evidence="11">
    <location>
        <begin position="68"/>
        <end position="85"/>
    </location>
</feature>
<evidence type="ECO:0000313" key="12">
    <source>
        <dbReference type="EMBL" id="SKB46829.1"/>
    </source>
</evidence>
<feature type="transmembrane region" description="Helical" evidence="11">
    <location>
        <begin position="32"/>
        <end position="56"/>
    </location>
</feature>
<keyword evidence="11" id="KW-0479">Metal-binding</keyword>
<dbReference type="PANTHER" id="PTHR28259">
    <property type="entry name" value="FLUORIDE EXPORT PROTEIN 1-RELATED"/>
    <property type="match status" value="1"/>
</dbReference>
<dbReference type="EMBL" id="FUYS01000003">
    <property type="protein sequence ID" value="SKB46829.1"/>
    <property type="molecule type" value="Genomic_DNA"/>
</dbReference>
<accession>A0A1T5BIJ0</accession>
<evidence type="ECO:0000256" key="9">
    <source>
        <dbReference type="ARBA" id="ARBA00035120"/>
    </source>
</evidence>
<comment type="catalytic activity">
    <reaction evidence="10">
        <text>fluoride(in) = fluoride(out)</text>
        <dbReference type="Rhea" id="RHEA:76159"/>
        <dbReference type="ChEBI" id="CHEBI:17051"/>
    </reaction>
    <physiologicalReaction direction="left-to-right" evidence="10">
        <dbReference type="Rhea" id="RHEA:76160"/>
    </physiologicalReaction>
</comment>
<protein>
    <recommendedName>
        <fullName evidence="11">Fluoride-specific ion channel FluC</fullName>
    </recommendedName>
</protein>
<dbReference type="HAMAP" id="MF_00454">
    <property type="entry name" value="FluC"/>
    <property type="match status" value="1"/>
</dbReference>
<name>A0A1T5BIJ0_9SPHI</name>
<organism evidence="12 13">
    <name type="scientific">Parapedobacter luteus</name>
    <dbReference type="NCBI Taxonomy" id="623280"/>
    <lineage>
        <taxon>Bacteria</taxon>
        <taxon>Pseudomonadati</taxon>
        <taxon>Bacteroidota</taxon>
        <taxon>Sphingobacteriia</taxon>
        <taxon>Sphingobacteriales</taxon>
        <taxon>Sphingobacteriaceae</taxon>
        <taxon>Parapedobacter</taxon>
    </lineage>
</organism>
<dbReference type="NCBIfam" id="TIGR00494">
    <property type="entry name" value="crcB"/>
    <property type="match status" value="1"/>
</dbReference>
<keyword evidence="11" id="KW-0813">Transport</keyword>
<keyword evidence="6 11" id="KW-0406">Ion transport</keyword>
<evidence type="ECO:0000256" key="2">
    <source>
        <dbReference type="ARBA" id="ARBA00022475"/>
    </source>
</evidence>
<dbReference type="InterPro" id="IPR003691">
    <property type="entry name" value="FluC"/>
</dbReference>
<dbReference type="PANTHER" id="PTHR28259:SF1">
    <property type="entry name" value="FLUORIDE EXPORT PROTEIN 1-RELATED"/>
    <property type="match status" value="1"/>
</dbReference>
<evidence type="ECO:0000256" key="3">
    <source>
        <dbReference type="ARBA" id="ARBA00022519"/>
    </source>
</evidence>
<keyword evidence="2 11" id="KW-1003">Cell membrane</keyword>
<evidence type="ECO:0000256" key="8">
    <source>
        <dbReference type="ARBA" id="ARBA00023303"/>
    </source>
</evidence>
<keyword evidence="7 11" id="KW-0472">Membrane</keyword>
<dbReference type="RefSeq" id="WP_079716181.1">
    <property type="nucleotide sequence ID" value="NZ_FUYS01000003.1"/>
</dbReference>
<gene>
    <name evidence="11" type="primary">fluC</name>
    <name evidence="11" type="synonym">crcB</name>
    <name evidence="12" type="ORF">SAMN05660226_01499</name>
</gene>
<evidence type="ECO:0000256" key="5">
    <source>
        <dbReference type="ARBA" id="ARBA00022989"/>
    </source>
</evidence>
<evidence type="ECO:0000256" key="4">
    <source>
        <dbReference type="ARBA" id="ARBA00022692"/>
    </source>
</evidence>
<sequence>MFKQLIAVGIGGAVGSMLRFLVSVLTSRWAQGAFPIATLLVNLSGCFLIGLLVGIFSQPPYANSSLRLLLITGFCGGYTTFSAFANENLLLIEQQQTLAAVAYTLLSVLLGIALVWVGVATSKVI</sequence>
<feature type="transmembrane region" description="Helical" evidence="11">
    <location>
        <begin position="97"/>
        <end position="119"/>
    </location>
</feature>
<feature type="transmembrane region" description="Helical" evidence="11">
    <location>
        <begin position="5"/>
        <end position="26"/>
    </location>
</feature>
<dbReference type="GO" id="GO:0062054">
    <property type="term" value="F:fluoride channel activity"/>
    <property type="evidence" value="ECO:0007669"/>
    <property type="project" value="UniProtKB-UniRule"/>
</dbReference>
<evidence type="ECO:0000256" key="11">
    <source>
        <dbReference type="HAMAP-Rule" id="MF_00454"/>
    </source>
</evidence>
<keyword evidence="3" id="KW-0997">Cell inner membrane</keyword>
<keyword evidence="5 11" id="KW-1133">Transmembrane helix</keyword>
<dbReference type="Pfam" id="PF02537">
    <property type="entry name" value="CRCB"/>
    <property type="match status" value="1"/>
</dbReference>
<dbReference type="AlphaFoldDB" id="A0A1T5BIJ0"/>
<proteinExistence type="inferred from homology"/>
<keyword evidence="11" id="KW-0915">Sodium</keyword>
<keyword evidence="13" id="KW-1185">Reference proteome</keyword>
<evidence type="ECO:0000313" key="13">
    <source>
        <dbReference type="Proteomes" id="UP000190541"/>
    </source>
</evidence>
<comment type="function">
    <text evidence="11">Fluoride-specific ion channel. Important for reducing fluoride concentration in the cell, thus reducing its toxicity.</text>
</comment>
<dbReference type="OrthoDB" id="9815830at2"/>
<evidence type="ECO:0000256" key="10">
    <source>
        <dbReference type="ARBA" id="ARBA00035585"/>
    </source>
</evidence>
<comment type="subcellular location">
    <subcellularLocation>
        <location evidence="1 11">Cell membrane</location>
        <topology evidence="1 11">Multi-pass membrane protein</topology>
    </subcellularLocation>
</comment>
<feature type="binding site" evidence="11">
    <location>
        <position position="79"/>
    </location>
    <ligand>
        <name>Na(+)</name>
        <dbReference type="ChEBI" id="CHEBI:29101"/>
        <note>structural</note>
    </ligand>
</feature>
<dbReference type="GO" id="GO:0140114">
    <property type="term" value="P:cellular detoxification of fluoride"/>
    <property type="evidence" value="ECO:0007669"/>
    <property type="project" value="UniProtKB-UniRule"/>
</dbReference>
<evidence type="ECO:0000256" key="1">
    <source>
        <dbReference type="ARBA" id="ARBA00004651"/>
    </source>
</evidence>